<keyword evidence="2" id="KW-1185">Reference proteome</keyword>
<evidence type="ECO:0000313" key="1">
    <source>
        <dbReference type="EMBL" id="CAG8793371.1"/>
    </source>
</evidence>
<comment type="caution">
    <text evidence="1">The sequence shown here is derived from an EMBL/GenBank/DDBJ whole genome shotgun (WGS) entry which is preliminary data.</text>
</comment>
<dbReference type="Proteomes" id="UP000789901">
    <property type="component" value="Unassembled WGS sequence"/>
</dbReference>
<reference evidence="1 2" key="1">
    <citation type="submission" date="2021-06" db="EMBL/GenBank/DDBJ databases">
        <authorList>
            <person name="Kallberg Y."/>
            <person name="Tangrot J."/>
            <person name="Rosling A."/>
        </authorList>
    </citation>
    <scope>NUCLEOTIDE SEQUENCE [LARGE SCALE GENOMIC DNA]</scope>
    <source>
        <strain evidence="1 2">120-4 pot B 10/14</strain>
    </source>
</reference>
<gene>
    <name evidence="1" type="ORF">GMARGA_LOCUS21602</name>
</gene>
<evidence type="ECO:0000313" key="2">
    <source>
        <dbReference type="Proteomes" id="UP000789901"/>
    </source>
</evidence>
<sequence>MSSLSKKVAGITLLIDHFENHLDSQGNRKDLIYKKPVFAKYVDKQTNPFSNILSSINENELENKQYKENSKKQR</sequence>
<protein>
    <submittedName>
        <fullName evidence="1">10110_t:CDS:1</fullName>
    </submittedName>
</protein>
<name>A0ABN7VRG0_GIGMA</name>
<proteinExistence type="predicted"/>
<dbReference type="EMBL" id="CAJVQB010020085">
    <property type="protein sequence ID" value="CAG8793371.1"/>
    <property type="molecule type" value="Genomic_DNA"/>
</dbReference>
<accession>A0ABN7VRG0</accession>
<organism evidence="1 2">
    <name type="scientific">Gigaspora margarita</name>
    <dbReference type="NCBI Taxonomy" id="4874"/>
    <lineage>
        <taxon>Eukaryota</taxon>
        <taxon>Fungi</taxon>
        <taxon>Fungi incertae sedis</taxon>
        <taxon>Mucoromycota</taxon>
        <taxon>Glomeromycotina</taxon>
        <taxon>Glomeromycetes</taxon>
        <taxon>Diversisporales</taxon>
        <taxon>Gigasporaceae</taxon>
        <taxon>Gigaspora</taxon>
    </lineage>
</organism>